<proteinExistence type="predicted"/>
<keyword evidence="3" id="KW-1185">Reference proteome</keyword>
<dbReference type="EMBL" id="JAFNEN010000133">
    <property type="protein sequence ID" value="KAG8192919.1"/>
    <property type="molecule type" value="Genomic_DNA"/>
</dbReference>
<dbReference type="AlphaFoldDB" id="A0AAV6VAE2"/>
<evidence type="ECO:0000313" key="1">
    <source>
        <dbReference type="EMBL" id="KAG8192919.1"/>
    </source>
</evidence>
<comment type="caution">
    <text evidence="2">The sequence shown here is derived from an EMBL/GenBank/DDBJ whole genome shotgun (WGS) entry which is preliminary data.</text>
</comment>
<organism evidence="2 3">
    <name type="scientific">Oedothorax gibbosus</name>
    <dbReference type="NCBI Taxonomy" id="931172"/>
    <lineage>
        <taxon>Eukaryota</taxon>
        <taxon>Metazoa</taxon>
        <taxon>Ecdysozoa</taxon>
        <taxon>Arthropoda</taxon>
        <taxon>Chelicerata</taxon>
        <taxon>Arachnida</taxon>
        <taxon>Araneae</taxon>
        <taxon>Araneomorphae</taxon>
        <taxon>Entelegynae</taxon>
        <taxon>Araneoidea</taxon>
        <taxon>Linyphiidae</taxon>
        <taxon>Erigoninae</taxon>
        <taxon>Oedothorax</taxon>
    </lineage>
</organism>
<protein>
    <submittedName>
        <fullName evidence="2">Uncharacterized protein</fullName>
    </submittedName>
</protein>
<evidence type="ECO:0000313" key="2">
    <source>
        <dbReference type="EMBL" id="KAG8192920.1"/>
    </source>
</evidence>
<name>A0AAV6VAE2_9ARAC</name>
<sequence>MRYVCPIACCLVGHKRASSKLGLKLKTNIRLQKGSGDDHSFGRCSLPVLWHLHLAPFPRRNERLLVRFDSISEVAAQHLGG</sequence>
<dbReference type="EMBL" id="JAFNEN010000133">
    <property type="protein sequence ID" value="KAG8192920.1"/>
    <property type="molecule type" value="Genomic_DNA"/>
</dbReference>
<accession>A0AAV6VAE2</accession>
<dbReference type="Proteomes" id="UP000827092">
    <property type="component" value="Unassembled WGS sequence"/>
</dbReference>
<gene>
    <name evidence="1" type="ORF">JTE90_025627</name>
    <name evidence="2" type="ORF">JTE90_025628</name>
</gene>
<evidence type="ECO:0000313" key="3">
    <source>
        <dbReference type="Proteomes" id="UP000827092"/>
    </source>
</evidence>
<reference evidence="2 3" key="1">
    <citation type="journal article" date="2022" name="Nat. Ecol. Evol.">
        <title>A masculinizing supergene underlies an exaggerated male reproductive morph in a spider.</title>
        <authorList>
            <person name="Hendrickx F."/>
            <person name="De Corte Z."/>
            <person name="Sonet G."/>
            <person name="Van Belleghem S.M."/>
            <person name="Kostlbacher S."/>
            <person name="Vangestel C."/>
        </authorList>
    </citation>
    <scope>NUCLEOTIDE SEQUENCE [LARGE SCALE GENOMIC DNA]</scope>
    <source>
        <strain evidence="2">W744_W776</strain>
    </source>
</reference>